<reference evidence="1 2" key="1">
    <citation type="submission" date="2012-08" db="EMBL/GenBank/DDBJ databases">
        <title>The Genome Sequence of Slackia piriformis YIT 12062.</title>
        <authorList>
            <consortium name="The Broad Institute Genome Sequencing Platform"/>
            <person name="Earl A."/>
            <person name="Ward D."/>
            <person name="Feldgarden M."/>
            <person name="Gevers D."/>
            <person name="Morotomi M."/>
            <person name="Walker B."/>
            <person name="Young S.K."/>
            <person name="Zeng Q."/>
            <person name="Gargeya S."/>
            <person name="Fitzgerald M."/>
            <person name="Haas B."/>
            <person name="Abouelleil A."/>
            <person name="Alvarado L."/>
            <person name="Arachchi H.M."/>
            <person name="Berlin A.M."/>
            <person name="Chapman S.B."/>
            <person name="Goldberg J."/>
            <person name="Griggs A."/>
            <person name="Gujja S."/>
            <person name="Hansen M."/>
            <person name="Howarth C."/>
            <person name="Imamovic A."/>
            <person name="Larimer J."/>
            <person name="McCowen C."/>
            <person name="Montmayeur A."/>
            <person name="Murphy C."/>
            <person name="Neiman D."/>
            <person name="Pearson M."/>
            <person name="Priest M."/>
            <person name="Roberts A."/>
            <person name="Saif S."/>
            <person name="Shea T."/>
            <person name="Sisk P."/>
            <person name="Sykes S."/>
            <person name="Wortman J."/>
            <person name="Nusbaum C."/>
            <person name="Birren B."/>
        </authorList>
    </citation>
    <scope>NUCLEOTIDE SEQUENCE [LARGE SCALE GENOMIC DNA]</scope>
    <source>
        <strain evidence="1 2">YIT 12062</strain>
    </source>
</reference>
<gene>
    <name evidence="1" type="ORF">HMPREF9451_01276</name>
</gene>
<comment type="caution">
    <text evidence="1">The sequence shown here is derived from an EMBL/GenBank/DDBJ whole genome shotgun (WGS) entry which is preliminary data.</text>
</comment>
<organism evidence="1 2">
    <name type="scientific">Slackia piriformis YIT 12062</name>
    <dbReference type="NCBI Taxonomy" id="742818"/>
    <lineage>
        <taxon>Bacteria</taxon>
        <taxon>Bacillati</taxon>
        <taxon>Actinomycetota</taxon>
        <taxon>Coriobacteriia</taxon>
        <taxon>Eggerthellales</taxon>
        <taxon>Eggerthellaceae</taxon>
        <taxon>Slackia</taxon>
    </lineage>
</organism>
<protein>
    <submittedName>
        <fullName evidence="1">Uncharacterized protein</fullName>
    </submittedName>
</protein>
<proteinExistence type="predicted"/>
<name>K0Z8P9_9ACTN</name>
<sequence>MCRRLEVCGYKVVGDFDKSEITLCELRFYVARVLTKVLGATSEGQNLEGAQESPLSSPGVLGRLPKSGTPFSLQFLLLWLFSPSCLQRM</sequence>
<dbReference type="Proteomes" id="UP000006069">
    <property type="component" value="Unassembled WGS sequence"/>
</dbReference>
<evidence type="ECO:0000313" key="1">
    <source>
        <dbReference type="EMBL" id="EJZ83755.1"/>
    </source>
</evidence>
<dbReference type="HOGENOM" id="CLU_2453011_0_0_11"/>
<dbReference type="InParanoid" id="K0Z8P9"/>
<accession>K0Z8P9</accession>
<evidence type="ECO:0000313" key="2">
    <source>
        <dbReference type="Proteomes" id="UP000006069"/>
    </source>
</evidence>
<keyword evidence="2" id="KW-1185">Reference proteome</keyword>
<dbReference type="EMBL" id="ADMD01000007">
    <property type="protein sequence ID" value="EJZ83755.1"/>
    <property type="molecule type" value="Genomic_DNA"/>
</dbReference>
<dbReference type="AlphaFoldDB" id="K0Z8P9"/>